<evidence type="ECO:0000313" key="2">
    <source>
        <dbReference type="EMBL" id="GIY47605.1"/>
    </source>
</evidence>
<name>A0AAV4TN96_CAEEX</name>
<sequence length="526" mass="58986">GSSRRKTIYVEEYYQTPFRSERHPPAFILESERSIRCTITANANVHLPIGRSRGLTVTYKINIEAPWGTMYPSDPAHHCYNRRNFRFILLGQPHLTARLEPRHSPYKHYAQIPEKKFFINYFEGRLDLDLPMSELLRSGGRVARPDHVGGGGRALSWTRSRSVSPAPCSTGPISGWPSWAPTRRSSSPPCLSSATCPGAGTGAGPPPRTDVTRAVRRVGDGSGSADRVRIPVRPQRCPIHGPRGKIFRRNRRACLYEPPGVRDLHTPTHRHLQVTTSTKECQGWRVHYLPCQSGLLRGKVLLHDGVEGQGGVERDGGDALQHQDVRGAVLTRDVTHRLPRGVGRGQGKGRWWPTLTFPVDGLSRNNFTVTLNDKKDKNRPNDRGDHRGTAGHLRRTLSALDHLLHKMDPGADLSPTEVLEQMNSFDSQGNGTLSFSWTSRDRGPNPFVHYPSPSYGRDAHQIFQYAGLVVFTDANVPQLPIECAGDMVPCMDGLCYQGAEAMRRNCRLQRRIRRKRMPCEQRARHC</sequence>
<reference evidence="2 3" key="1">
    <citation type="submission" date="2021-06" db="EMBL/GenBank/DDBJ databases">
        <title>Caerostris extrusa draft genome.</title>
        <authorList>
            <person name="Kono N."/>
            <person name="Arakawa K."/>
        </authorList>
    </citation>
    <scope>NUCLEOTIDE SEQUENCE [LARGE SCALE GENOMIC DNA]</scope>
</reference>
<dbReference type="EMBL" id="BPLR01011600">
    <property type="protein sequence ID" value="GIY47605.1"/>
    <property type="molecule type" value="Genomic_DNA"/>
</dbReference>
<feature type="region of interest" description="Disordered" evidence="1">
    <location>
        <begin position="371"/>
        <end position="391"/>
    </location>
</feature>
<dbReference type="AlphaFoldDB" id="A0AAV4TN96"/>
<keyword evidence="3" id="KW-1185">Reference proteome</keyword>
<feature type="non-terminal residue" evidence="2">
    <location>
        <position position="1"/>
    </location>
</feature>
<feature type="region of interest" description="Disordered" evidence="1">
    <location>
        <begin position="190"/>
        <end position="210"/>
    </location>
</feature>
<protein>
    <submittedName>
        <fullName evidence="2">CD109 antigen</fullName>
    </submittedName>
</protein>
<evidence type="ECO:0000256" key="1">
    <source>
        <dbReference type="SAM" id="MobiDB-lite"/>
    </source>
</evidence>
<organism evidence="2 3">
    <name type="scientific">Caerostris extrusa</name>
    <name type="common">Bark spider</name>
    <name type="synonym">Caerostris bankana</name>
    <dbReference type="NCBI Taxonomy" id="172846"/>
    <lineage>
        <taxon>Eukaryota</taxon>
        <taxon>Metazoa</taxon>
        <taxon>Ecdysozoa</taxon>
        <taxon>Arthropoda</taxon>
        <taxon>Chelicerata</taxon>
        <taxon>Arachnida</taxon>
        <taxon>Araneae</taxon>
        <taxon>Araneomorphae</taxon>
        <taxon>Entelegynae</taxon>
        <taxon>Araneoidea</taxon>
        <taxon>Araneidae</taxon>
        <taxon>Caerostris</taxon>
    </lineage>
</organism>
<accession>A0AAV4TN96</accession>
<proteinExistence type="predicted"/>
<dbReference type="Proteomes" id="UP001054945">
    <property type="component" value="Unassembled WGS sequence"/>
</dbReference>
<comment type="caution">
    <text evidence="2">The sequence shown here is derived from an EMBL/GenBank/DDBJ whole genome shotgun (WGS) entry which is preliminary data.</text>
</comment>
<evidence type="ECO:0000313" key="3">
    <source>
        <dbReference type="Proteomes" id="UP001054945"/>
    </source>
</evidence>
<gene>
    <name evidence="2" type="primary">CD109_6</name>
    <name evidence="2" type="ORF">CEXT_121311</name>
</gene>
<feature type="compositionally biased region" description="Basic and acidic residues" evidence="1">
    <location>
        <begin position="372"/>
        <end position="388"/>
    </location>
</feature>